<sequence length="77" mass="8606">MQVVLSKRAELDLEEITSFIALDDPAAAERFEDKLLEHTRAIGLAPLAYRARPDLGANIRSCAHGRYLIFSPLIQAR</sequence>
<dbReference type="STRING" id="1183438.GKIL_2816"/>
<dbReference type="HOGENOM" id="CLU_147162_10_3_3"/>
<dbReference type="eggNOG" id="COG3668">
    <property type="taxonomic scope" value="Bacteria"/>
</dbReference>
<name>U5QJA3_GLOK1</name>
<dbReference type="Pfam" id="PF05016">
    <property type="entry name" value="ParE_toxin"/>
    <property type="match status" value="1"/>
</dbReference>
<dbReference type="AlphaFoldDB" id="U5QJA3"/>
<protein>
    <submittedName>
        <fullName evidence="2">Plasmid stabilization system</fullName>
    </submittedName>
</protein>
<evidence type="ECO:0000313" key="2">
    <source>
        <dbReference type="EMBL" id="AGY59062.1"/>
    </source>
</evidence>
<evidence type="ECO:0000256" key="1">
    <source>
        <dbReference type="ARBA" id="ARBA00022649"/>
    </source>
</evidence>
<dbReference type="EMBL" id="CP003587">
    <property type="protein sequence ID" value="AGY59062.1"/>
    <property type="molecule type" value="Genomic_DNA"/>
</dbReference>
<dbReference type="InterPro" id="IPR035093">
    <property type="entry name" value="RelE/ParE_toxin_dom_sf"/>
</dbReference>
<evidence type="ECO:0000313" key="3">
    <source>
        <dbReference type="Proteomes" id="UP000017396"/>
    </source>
</evidence>
<dbReference type="RefSeq" id="WP_023174280.1">
    <property type="nucleotide sequence ID" value="NC_022600.1"/>
</dbReference>
<proteinExistence type="predicted"/>
<keyword evidence="1" id="KW-1277">Toxin-antitoxin system</keyword>
<dbReference type="Proteomes" id="UP000017396">
    <property type="component" value="Chromosome"/>
</dbReference>
<keyword evidence="3" id="KW-1185">Reference proteome</keyword>
<accession>U5QJA3</accession>
<dbReference type="Gene3D" id="3.30.2310.20">
    <property type="entry name" value="RelE-like"/>
    <property type="match status" value="1"/>
</dbReference>
<reference evidence="2 3" key="1">
    <citation type="journal article" date="2013" name="PLoS ONE">
        <title>Cultivation and Complete Genome Sequencing of Gloeobacter kilaueensis sp. nov., from a Lava Cave in Kilauea Caldera, Hawai'i.</title>
        <authorList>
            <person name="Saw J.H."/>
            <person name="Schatz M."/>
            <person name="Brown M.V."/>
            <person name="Kunkel D.D."/>
            <person name="Foster J.S."/>
            <person name="Shick H."/>
            <person name="Christensen S."/>
            <person name="Hou S."/>
            <person name="Wan X."/>
            <person name="Donachie S.P."/>
        </authorList>
    </citation>
    <scope>NUCLEOTIDE SEQUENCE [LARGE SCALE GENOMIC DNA]</scope>
    <source>
        <strain evidence="3">JS</strain>
    </source>
</reference>
<dbReference type="InterPro" id="IPR007712">
    <property type="entry name" value="RelE/ParE_toxin"/>
</dbReference>
<gene>
    <name evidence="2" type="ORF">GKIL_2816</name>
</gene>
<dbReference type="KEGG" id="glj:GKIL_2816"/>
<organism evidence="2 3">
    <name type="scientific">Gloeobacter kilaueensis (strain ATCC BAA-2537 / CCAP 1431/1 / ULC 316 / JS1)</name>
    <dbReference type="NCBI Taxonomy" id="1183438"/>
    <lineage>
        <taxon>Bacteria</taxon>
        <taxon>Bacillati</taxon>
        <taxon>Cyanobacteriota</taxon>
        <taxon>Cyanophyceae</taxon>
        <taxon>Gloeobacterales</taxon>
        <taxon>Gloeobacteraceae</taxon>
        <taxon>Gloeobacter</taxon>
    </lineage>
</organism>
<dbReference type="OrthoDB" id="9798046at2"/>